<keyword evidence="3" id="KW-0732">Signal</keyword>
<evidence type="ECO:0000259" key="4">
    <source>
        <dbReference type="PROSITE" id="PS51485"/>
    </source>
</evidence>
<dbReference type="PANTHER" id="PTHR33021">
    <property type="entry name" value="BLUE COPPER PROTEIN"/>
    <property type="match status" value="1"/>
</dbReference>
<dbReference type="EMBL" id="KK198755">
    <property type="protein sequence ID" value="KCW79977.1"/>
    <property type="molecule type" value="Genomic_DNA"/>
</dbReference>
<feature type="domain" description="Phytocyanin" evidence="4">
    <location>
        <begin position="28"/>
        <end position="126"/>
    </location>
</feature>
<dbReference type="SUPFAM" id="SSF49503">
    <property type="entry name" value="Cupredoxins"/>
    <property type="match status" value="1"/>
</dbReference>
<reference evidence="5" key="1">
    <citation type="submission" date="2013-07" db="EMBL/GenBank/DDBJ databases">
        <title>The genome of Eucalyptus grandis.</title>
        <authorList>
            <person name="Schmutz J."/>
            <person name="Hayes R."/>
            <person name="Myburg A."/>
            <person name="Tuskan G."/>
            <person name="Grattapaglia D."/>
            <person name="Rokhsar D.S."/>
        </authorList>
    </citation>
    <scope>NUCLEOTIDE SEQUENCE</scope>
    <source>
        <tissue evidence="5">Leaf extractions</tissue>
    </source>
</reference>
<evidence type="ECO:0000256" key="3">
    <source>
        <dbReference type="SAM" id="SignalP"/>
    </source>
</evidence>
<organism evidence="5">
    <name type="scientific">Eucalyptus grandis</name>
    <name type="common">Flooded gum</name>
    <dbReference type="NCBI Taxonomy" id="71139"/>
    <lineage>
        <taxon>Eukaryota</taxon>
        <taxon>Viridiplantae</taxon>
        <taxon>Streptophyta</taxon>
        <taxon>Embryophyta</taxon>
        <taxon>Tracheophyta</taxon>
        <taxon>Spermatophyta</taxon>
        <taxon>Magnoliopsida</taxon>
        <taxon>eudicotyledons</taxon>
        <taxon>Gunneridae</taxon>
        <taxon>Pentapetalae</taxon>
        <taxon>rosids</taxon>
        <taxon>malvids</taxon>
        <taxon>Myrtales</taxon>
        <taxon>Myrtaceae</taxon>
        <taxon>Myrtoideae</taxon>
        <taxon>Eucalypteae</taxon>
        <taxon>Eucalyptus</taxon>
    </lineage>
</organism>
<dbReference type="GO" id="GO:0009055">
    <property type="term" value="F:electron transfer activity"/>
    <property type="evidence" value="ECO:0007669"/>
    <property type="project" value="InterPro"/>
</dbReference>
<proteinExistence type="predicted"/>
<dbReference type="PANTHER" id="PTHR33021:SF522">
    <property type="entry name" value="PHYTOCYANIN DOMAIN-CONTAINING PROTEIN"/>
    <property type="match status" value="1"/>
</dbReference>
<dbReference type="AlphaFoldDB" id="A0A059CNQ5"/>
<dbReference type="Pfam" id="PF02298">
    <property type="entry name" value="Cu_bind_like"/>
    <property type="match status" value="1"/>
</dbReference>
<sequence>MVTRANLTAWLIAMIAAGFIEVDTVAAATYMVGDGLGWTVPSNVSYYQSWAASKTFMVGDKLSFNWTGTHNVAEVSKAEYENCTKVVSVLGSPGDIQLLKGGSHYYICTVDSHCQLGQKLSITVGSSTAAPTSPSNSASSTAFHSKNRVNSCELDCRCLLISINGFPKTRTTSGEVYICL</sequence>
<dbReference type="InterPro" id="IPR003245">
    <property type="entry name" value="Phytocyanin_dom"/>
</dbReference>
<name>A0A059CNQ5_EUCGR</name>
<dbReference type="InterPro" id="IPR039391">
    <property type="entry name" value="Phytocyanin-like"/>
</dbReference>
<dbReference type="GO" id="GO:0005886">
    <property type="term" value="C:plasma membrane"/>
    <property type="evidence" value="ECO:0000318"/>
    <property type="project" value="GO_Central"/>
</dbReference>
<evidence type="ECO:0000256" key="1">
    <source>
        <dbReference type="ARBA" id="ARBA00023157"/>
    </source>
</evidence>
<dbReference type="InterPro" id="IPR008972">
    <property type="entry name" value="Cupredoxin"/>
</dbReference>
<feature type="chain" id="PRO_5001574653" description="Phytocyanin domain-containing protein" evidence="3">
    <location>
        <begin position="28"/>
        <end position="180"/>
    </location>
</feature>
<dbReference type="Gene3D" id="2.60.40.420">
    <property type="entry name" value="Cupredoxins - blue copper proteins"/>
    <property type="match status" value="1"/>
</dbReference>
<dbReference type="OMA" id="HWIVPTS"/>
<gene>
    <name evidence="5" type="ORF">EUGRSUZ_C01304</name>
</gene>
<feature type="signal peptide" evidence="3">
    <location>
        <begin position="1"/>
        <end position="27"/>
    </location>
</feature>
<dbReference type="InParanoid" id="A0A059CNQ5"/>
<accession>A0A059CNQ5</accession>
<dbReference type="PROSITE" id="PS51485">
    <property type="entry name" value="PHYTOCYANIN"/>
    <property type="match status" value="1"/>
</dbReference>
<dbReference type="FunFam" id="2.60.40.420:FF:000034">
    <property type="entry name" value="Cupredoxin superfamily protein"/>
    <property type="match status" value="1"/>
</dbReference>
<evidence type="ECO:0000313" key="5">
    <source>
        <dbReference type="EMBL" id="KCW79977.1"/>
    </source>
</evidence>
<dbReference type="Gramene" id="KCW79977">
    <property type="protein sequence ID" value="KCW79977"/>
    <property type="gene ID" value="EUGRSUZ_C01304"/>
</dbReference>
<keyword evidence="1" id="KW-1015">Disulfide bond</keyword>
<evidence type="ECO:0000256" key="2">
    <source>
        <dbReference type="ARBA" id="ARBA00023180"/>
    </source>
</evidence>
<protein>
    <recommendedName>
        <fullName evidence="4">Phytocyanin domain-containing protein</fullName>
    </recommendedName>
</protein>
<keyword evidence="2" id="KW-0325">Glycoprotein</keyword>